<feature type="compositionally biased region" description="Basic and acidic residues" evidence="1">
    <location>
        <begin position="19"/>
        <end position="28"/>
    </location>
</feature>
<reference evidence="2" key="1">
    <citation type="submission" date="2021-02" db="EMBL/GenBank/DDBJ databases">
        <authorList>
            <person name="Nowell W R."/>
        </authorList>
    </citation>
    <scope>NUCLEOTIDE SEQUENCE</scope>
</reference>
<sequence length="159" mass="17575">VKKSSGVGLCASCFGAKAAEKKKKEAKSENVQAPIEKKKTNEQEKIDDTSKTQLLPESTAVPVLPSISDQQDTSTPAEVAREQEQIIINLPKLDDHLDVTIEKLVLTEEPHYQEPSGELVQLTPTENEYSLPDANTYDTPRLIETTTTVEVVKINTEEK</sequence>
<organism evidence="2 3">
    <name type="scientific">Rotaria magnacalcarata</name>
    <dbReference type="NCBI Taxonomy" id="392030"/>
    <lineage>
        <taxon>Eukaryota</taxon>
        <taxon>Metazoa</taxon>
        <taxon>Spiralia</taxon>
        <taxon>Gnathifera</taxon>
        <taxon>Rotifera</taxon>
        <taxon>Eurotatoria</taxon>
        <taxon>Bdelloidea</taxon>
        <taxon>Philodinida</taxon>
        <taxon>Philodinidae</taxon>
        <taxon>Rotaria</taxon>
    </lineage>
</organism>
<feature type="non-terminal residue" evidence="2">
    <location>
        <position position="159"/>
    </location>
</feature>
<keyword evidence="3" id="KW-1185">Reference proteome</keyword>
<accession>A0A820YY62</accession>
<feature type="compositionally biased region" description="Basic and acidic residues" evidence="1">
    <location>
        <begin position="35"/>
        <end position="50"/>
    </location>
</feature>
<feature type="compositionally biased region" description="Polar residues" evidence="1">
    <location>
        <begin position="67"/>
        <end position="76"/>
    </location>
</feature>
<dbReference type="AlphaFoldDB" id="A0A820YY62"/>
<dbReference type="Proteomes" id="UP000663866">
    <property type="component" value="Unassembled WGS sequence"/>
</dbReference>
<comment type="caution">
    <text evidence="2">The sequence shown here is derived from an EMBL/GenBank/DDBJ whole genome shotgun (WGS) entry which is preliminary data.</text>
</comment>
<protein>
    <submittedName>
        <fullName evidence="2">Uncharacterized protein</fullName>
    </submittedName>
</protein>
<feature type="non-terminal residue" evidence="2">
    <location>
        <position position="1"/>
    </location>
</feature>
<name>A0A820YY62_9BILA</name>
<gene>
    <name evidence="2" type="ORF">OVN521_LOCUS43419</name>
</gene>
<feature type="region of interest" description="Disordered" evidence="1">
    <location>
        <begin position="19"/>
        <end position="76"/>
    </location>
</feature>
<proteinExistence type="predicted"/>
<dbReference type="EMBL" id="CAJOBG010062057">
    <property type="protein sequence ID" value="CAF4555579.1"/>
    <property type="molecule type" value="Genomic_DNA"/>
</dbReference>
<evidence type="ECO:0000313" key="3">
    <source>
        <dbReference type="Proteomes" id="UP000663866"/>
    </source>
</evidence>
<evidence type="ECO:0000313" key="2">
    <source>
        <dbReference type="EMBL" id="CAF4555579.1"/>
    </source>
</evidence>
<evidence type="ECO:0000256" key="1">
    <source>
        <dbReference type="SAM" id="MobiDB-lite"/>
    </source>
</evidence>